<sequence length="274" mass="31831">MNWNKAKSILLVCFLIIDAVLLTMYMKKNKDGGSLSISKDDAIEILKAQEININEKELKKGGEYKGYILKYYDFDLDKINKNFFNGEAELDDRYDLKLLTMGDKSVSLSQGTLFSYMDASEEEKYPQMSMDKAIELANDFMRDKELMIRGMVFDGAYLDEDSYQVHFAVKHDDIYLENSFINFTIDKRGVRRVDAMCLEYINTEDELFTLADVKDKILSIIDKPEVKGKTIDKVDMCYYLDQVTLDQASELKITRLRAVPHWRITFSDGYKMIL</sequence>
<organism evidence="2 3">
    <name type="scientific">Fenollaria massiliensis</name>
    <dbReference type="NCBI Taxonomy" id="938288"/>
    <lineage>
        <taxon>Bacteria</taxon>
        <taxon>Bacillati</taxon>
        <taxon>Bacillota</taxon>
        <taxon>Clostridia</taxon>
        <taxon>Eubacteriales</taxon>
        <taxon>Fenollaria</taxon>
    </lineage>
</organism>
<evidence type="ECO:0000256" key="1">
    <source>
        <dbReference type="SAM" id="Phobius"/>
    </source>
</evidence>
<keyword evidence="3" id="KW-1185">Reference proteome</keyword>
<accession>A0A9E7DJL7</accession>
<evidence type="ECO:0000313" key="2">
    <source>
        <dbReference type="EMBL" id="UQK59029.1"/>
    </source>
</evidence>
<dbReference type="EMBL" id="CP096649">
    <property type="protein sequence ID" value="UQK59029.1"/>
    <property type="molecule type" value="Genomic_DNA"/>
</dbReference>
<dbReference type="Proteomes" id="UP000831151">
    <property type="component" value="Chromosome"/>
</dbReference>
<dbReference type="KEGG" id="fms:M1R53_07240"/>
<proteinExistence type="predicted"/>
<reference evidence="2" key="1">
    <citation type="submission" date="2022-04" db="EMBL/GenBank/DDBJ databases">
        <title>Complete genome sequences of Ezakiella coagulans and Fenollaria massiliensis.</title>
        <authorList>
            <person name="France M.T."/>
            <person name="Clifford J."/>
            <person name="Narina S."/>
            <person name="Rutt L."/>
            <person name="Ravel J."/>
        </authorList>
    </citation>
    <scope>NUCLEOTIDE SEQUENCE</scope>
    <source>
        <strain evidence="2">C0061C2</strain>
    </source>
</reference>
<protein>
    <recommendedName>
        <fullName evidence="4">Regulatory protein YycH-like domain-containing protein</fullName>
    </recommendedName>
</protein>
<feature type="transmembrane region" description="Helical" evidence="1">
    <location>
        <begin position="6"/>
        <end position="26"/>
    </location>
</feature>
<dbReference type="RefSeq" id="WP_249242551.1">
    <property type="nucleotide sequence ID" value="NZ_CP096649.1"/>
</dbReference>
<dbReference type="AlphaFoldDB" id="A0A9E7DJL7"/>
<name>A0A9E7DJL7_9FIRM</name>
<gene>
    <name evidence="2" type="ORF">M1R53_07240</name>
</gene>
<evidence type="ECO:0000313" key="3">
    <source>
        <dbReference type="Proteomes" id="UP000831151"/>
    </source>
</evidence>
<keyword evidence="1" id="KW-1133">Transmembrane helix</keyword>
<evidence type="ECO:0008006" key="4">
    <source>
        <dbReference type="Google" id="ProtNLM"/>
    </source>
</evidence>
<keyword evidence="1" id="KW-0812">Transmembrane</keyword>
<keyword evidence="1" id="KW-0472">Membrane</keyword>